<feature type="domain" description="TAZ-type" evidence="21">
    <location>
        <begin position="2199"/>
        <end position="2294"/>
    </location>
</feature>
<keyword evidence="3" id="KW-0488">Methylation</keyword>
<feature type="compositionally biased region" description="Gly residues" evidence="19">
    <location>
        <begin position="3508"/>
        <end position="3535"/>
    </location>
</feature>
<feature type="compositionally biased region" description="Low complexity" evidence="19">
    <location>
        <begin position="1801"/>
        <end position="1823"/>
    </location>
</feature>
<dbReference type="RefSeq" id="XP_053586987.1">
    <property type="nucleotide sequence ID" value="XM_053727410.1"/>
</dbReference>
<dbReference type="PRINTS" id="PR00503">
    <property type="entry name" value="BROMODOMAIN"/>
</dbReference>
<dbReference type="PROSITE" id="PS51727">
    <property type="entry name" value="CBP_P300_HAT"/>
    <property type="match status" value="2"/>
</dbReference>
<feature type="region of interest" description="Disordered" evidence="19">
    <location>
        <begin position="2342"/>
        <end position="2386"/>
    </location>
</feature>
<feature type="compositionally biased region" description="Low complexity" evidence="19">
    <location>
        <begin position="3595"/>
        <end position="3617"/>
    </location>
</feature>
<feature type="compositionally biased region" description="Basic residues" evidence="19">
    <location>
        <begin position="3170"/>
        <end position="3191"/>
    </location>
</feature>
<dbReference type="Gene3D" id="3.30.40.10">
    <property type="entry name" value="Zinc/RING finger domain, C3HC4 (zinc finger)"/>
    <property type="match status" value="2"/>
</dbReference>
<dbReference type="FunFam" id="1.20.1020.10:FF:000002">
    <property type="entry name" value="E1A binding protein p300"/>
    <property type="match status" value="2"/>
</dbReference>
<keyword evidence="9" id="KW-0156">Chromatin regulator</keyword>
<dbReference type="Pfam" id="PF23570">
    <property type="entry name" value="PHD_P300"/>
    <property type="match status" value="2"/>
</dbReference>
<dbReference type="Proteomes" id="UP000483820">
    <property type="component" value="Chromosome III"/>
</dbReference>
<evidence type="ECO:0000256" key="13">
    <source>
        <dbReference type="ARBA" id="ARBA00023163"/>
    </source>
</evidence>
<feature type="domain" description="TAZ-type" evidence="21">
    <location>
        <begin position="405"/>
        <end position="500"/>
    </location>
</feature>
<accession>A0A6A5H342</accession>
<dbReference type="GeneID" id="9825227"/>
<dbReference type="SMART" id="SM00297">
    <property type="entry name" value="BROMO"/>
    <property type="match status" value="2"/>
</dbReference>
<dbReference type="Pfam" id="PF00439">
    <property type="entry name" value="Bromodomain"/>
    <property type="match status" value="2"/>
</dbReference>
<dbReference type="Pfam" id="PF08214">
    <property type="entry name" value="HAT_KAT11"/>
    <property type="match status" value="2"/>
</dbReference>
<evidence type="ECO:0000256" key="2">
    <source>
        <dbReference type="ARBA" id="ARBA00013184"/>
    </source>
</evidence>
<dbReference type="SUPFAM" id="SSF57933">
    <property type="entry name" value="TAZ domain"/>
    <property type="match status" value="4"/>
</dbReference>
<dbReference type="PROSITE" id="PS50134">
    <property type="entry name" value="ZF_TAZ"/>
    <property type="match status" value="4"/>
</dbReference>
<evidence type="ECO:0000256" key="6">
    <source>
        <dbReference type="ARBA" id="ARBA00022737"/>
    </source>
</evidence>
<dbReference type="InterPro" id="IPR013178">
    <property type="entry name" value="Histone_AcTrfase_Rtt109/CBP"/>
</dbReference>
<organism evidence="24 25">
    <name type="scientific">Caenorhabditis remanei</name>
    <name type="common">Caenorhabditis vulgaris</name>
    <dbReference type="NCBI Taxonomy" id="31234"/>
    <lineage>
        <taxon>Eukaryota</taxon>
        <taxon>Metazoa</taxon>
        <taxon>Ecdysozoa</taxon>
        <taxon>Nematoda</taxon>
        <taxon>Chromadorea</taxon>
        <taxon>Rhabditida</taxon>
        <taxon>Rhabditina</taxon>
        <taxon>Rhabditomorpha</taxon>
        <taxon>Rhabditoidea</taxon>
        <taxon>Rhabditidae</taxon>
        <taxon>Peloderinae</taxon>
        <taxon>Caenorhabditis</taxon>
    </lineage>
</organism>
<dbReference type="InterPro" id="IPR036529">
    <property type="entry name" value="KIX_dom_sf"/>
</dbReference>
<feature type="compositionally biased region" description="Basic and acidic residues" evidence="19">
    <location>
        <begin position="1"/>
        <end position="13"/>
    </location>
</feature>
<feature type="region of interest" description="Disordered" evidence="19">
    <location>
        <begin position="2124"/>
        <end position="2143"/>
    </location>
</feature>
<evidence type="ECO:0000256" key="17">
    <source>
        <dbReference type="PROSITE-ProRule" id="PRU00035"/>
    </source>
</evidence>
<feature type="compositionally biased region" description="Low complexity" evidence="19">
    <location>
        <begin position="3565"/>
        <end position="3574"/>
    </location>
</feature>
<evidence type="ECO:0000259" key="21">
    <source>
        <dbReference type="PROSITE" id="PS50134"/>
    </source>
</evidence>
<feature type="domain" description="TAZ-type" evidence="21">
    <location>
        <begin position="3341"/>
        <end position="3422"/>
    </location>
</feature>
<dbReference type="GO" id="GO:0000123">
    <property type="term" value="C:histone acetyltransferase complex"/>
    <property type="evidence" value="ECO:0007669"/>
    <property type="project" value="TreeGrafter"/>
</dbReference>
<keyword evidence="15" id="KW-0012">Acyltransferase</keyword>
<feature type="region of interest" description="Disordered" evidence="19">
    <location>
        <begin position="1"/>
        <end position="187"/>
    </location>
</feature>
<dbReference type="EMBL" id="WUAV01000003">
    <property type="protein sequence ID" value="KAF1761256.1"/>
    <property type="molecule type" value="Genomic_DNA"/>
</dbReference>
<dbReference type="SMART" id="SM00551">
    <property type="entry name" value="ZnF_TAZ"/>
    <property type="match status" value="4"/>
</dbReference>
<feature type="compositionally biased region" description="Low complexity" evidence="19">
    <location>
        <begin position="1922"/>
        <end position="1934"/>
    </location>
</feature>
<comment type="catalytic activity">
    <reaction evidence="16">
        <text>L-lysyl-[protein] + acetyl-CoA = N(6)-acetyl-L-lysyl-[protein] + CoA + H(+)</text>
        <dbReference type="Rhea" id="RHEA:45948"/>
        <dbReference type="Rhea" id="RHEA-COMP:9752"/>
        <dbReference type="Rhea" id="RHEA-COMP:10731"/>
        <dbReference type="ChEBI" id="CHEBI:15378"/>
        <dbReference type="ChEBI" id="CHEBI:29969"/>
        <dbReference type="ChEBI" id="CHEBI:57287"/>
        <dbReference type="ChEBI" id="CHEBI:57288"/>
        <dbReference type="ChEBI" id="CHEBI:61930"/>
        <dbReference type="EC" id="2.3.1.48"/>
    </reaction>
</comment>
<comment type="subcellular location">
    <subcellularLocation>
        <location evidence="1">Nucleus</location>
    </subcellularLocation>
</comment>
<evidence type="ECO:0000256" key="16">
    <source>
        <dbReference type="ARBA" id="ARBA00048017"/>
    </source>
</evidence>
<feature type="compositionally biased region" description="Low complexity" evidence="19">
    <location>
        <begin position="369"/>
        <end position="392"/>
    </location>
</feature>
<feature type="compositionally biased region" description="Gly residues" evidence="19">
    <location>
        <begin position="1714"/>
        <end position="1741"/>
    </location>
</feature>
<reference evidence="24 25" key="1">
    <citation type="submission" date="2019-12" db="EMBL/GenBank/DDBJ databases">
        <title>Chromosome-level assembly of the Caenorhabditis remanei genome.</title>
        <authorList>
            <person name="Teterina A.A."/>
            <person name="Willis J.H."/>
            <person name="Phillips P.C."/>
        </authorList>
    </citation>
    <scope>NUCLEOTIDE SEQUENCE [LARGE SCALE GENOMIC DNA]</scope>
    <source>
        <strain evidence="24 25">PX506</strain>
        <tissue evidence="24">Whole organism</tissue>
    </source>
</reference>
<evidence type="ECO:0000256" key="14">
    <source>
        <dbReference type="ARBA" id="ARBA00023242"/>
    </source>
</evidence>
<protein>
    <recommendedName>
        <fullName evidence="2">histone acetyltransferase</fullName>
        <ecNumber evidence="2">2.3.1.48</ecNumber>
    </recommendedName>
</protein>
<dbReference type="InterPro" id="IPR001487">
    <property type="entry name" value="Bromodomain"/>
</dbReference>
<feature type="domain" description="KIX" evidence="22">
    <location>
        <begin position="2383"/>
        <end position="2462"/>
    </location>
</feature>
<evidence type="ECO:0000256" key="8">
    <source>
        <dbReference type="ARBA" id="ARBA00022833"/>
    </source>
</evidence>
<evidence type="ECO:0000256" key="4">
    <source>
        <dbReference type="ARBA" id="ARBA00022679"/>
    </source>
</evidence>
<feature type="zinc finger region" description="TAZ-type" evidence="18">
    <location>
        <begin position="1547"/>
        <end position="1628"/>
    </location>
</feature>
<keyword evidence="11 17" id="KW-0103">Bromodomain</keyword>
<feature type="compositionally biased region" description="Low complexity" evidence="19">
    <location>
        <begin position="81"/>
        <end position="91"/>
    </location>
</feature>
<evidence type="ECO:0000256" key="3">
    <source>
        <dbReference type="ARBA" id="ARBA00022481"/>
    </source>
</evidence>
<dbReference type="EC" id="2.3.1.48" evidence="2"/>
<feature type="region of interest" description="Disordered" evidence="19">
    <location>
        <begin position="2163"/>
        <end position="2199"/>
    </location>
</feature>
<gene>
    <name evidence="24" type="ORF">GCK72_009510</name>
</gene>
<feature type="compositionally biased region" description="Low complexity" evidence="19">
    <location>
        <begin position="3497"/>
        <end position="3507"/>
    </location>
</feature>
<dbReference type="PANTHER" id="PTHR13808">
    <property type="entry name" value="CBP/P300-RELATED"/>
    <property type="match status" value="1"/>
</dbReference>
<feature type="domain" description="CBP/p300-type HAT" evidence="23">
    <location>
        <begin position="2904"/>
        <end position="3284"/>
    </location>
</feature>
<feature type="domain" description="Bromo" evidence="20">
    <location>
        <begin position="879"/>
        <end position="951"/>
    </location>
</feature>
<dbReference type="CDD" id="cd15802">
    <property type="entry name" value="RING_CBP-p300"/>
    <property type="match status" value="2"/>
</dbReference>
<dbReference type="GO" id="GO:0045944">
    <property type="term" value="P:positive regulation of transcription by RNA polymerase II"/>
    <property type="evidence" value="ECO:0007669"/>
    <property type="project" value="TreeGrafter"/>
</dbReference>
<dbReference type="Gene3D" id="2.10.110.40">
    <property type="match status" value="2"/>
</dbReference>
<dbReference type="Pfam" id="PF02135">
    <property type="entry name" value="zf-TAZ"/>
    <property type="match status" value="4"/>
</dbReference>
<dbReference type="Gene3D" id="1.20.1020.10">
    <property type="entry name" value="TAZ domain"/>
    <property type="match status" value="4"/>
</dbReference>
<dbReference type="PROSITE" id="PS00633">
    <property type="entry name" value="BROMODOMAIN_1"/>
    <property type="match status" value="2"/>
</dbReference>
<feature type="zinc finger region" description="TAZ-type" evidence="18">
    <location>
        <begin position="2199"/>
        <end position="2294"/>
    </location>
</feature>
<feature type="region of interest" description="Disordered" evidence="19">
    <location>
        <begin position="3718"/>
        <end position="3811"/>
    </location>
</feature>
<feature type="compositionally biased region" description="Low complexity" evidence="19">
    <location>
        <begin position="53"/>
        <end position="73"/>
    </location>
</feature>
<dbReference type="InterPro" id="IPR000433">
    <property type="entry name" value="Znf_ZZ"/>
</dbReference>
<evidence type="ECO:0000256" key="9">
    <source>
        <dbReference type="ARBA" id="ARBA00022853"/>
    </source>
</evidence>
<keyword evidence="7 18" id="KW-0863">Zinc-finger</keyword>
<dbReference type="Gene3D" id="1.10.246.20">
    <property type="entry name" value="Coactivator CBP, KIX domain"/>
    <property type="match status" value="2"/>
</dbReference>
<feature type="compositionally biased region" description="Low complexity" evidence="19">
    <location>
        <begin position="2350"/>
        <end position="2363"/>
    </location>
</feature>
<feature type="compositionally biased region" description="Low complexity" evidence="19">
    <location>
        <begin position="3761"/>
        <end position="3776"/>
    </location>
</feature>
<feature type="region of interest" description="Disordered" evidence="19">
    <location>
        <begin position="1922"/>
        <end position="2029"/>
    </location>
</feature>
<dbReference type="PROSITE" id="PS50952">
    <property type="entry name" value="KIX"/>
    <property type="match status" value="2"/>
</dbReference>
<dbReference type="GO" id="GO:0005634">
    <property type="term" value="C:nucleus"/>
    <property type="evidence" value="ECO:0007669"/>
    <property type="project" value="UniProtKB-SubCell"/>
</dbReference>
<dbReference type="InterPro" id="IPR038547">
    <property type="entry name" value="RING_CBP-p300_sf"/>
</dbReference>
<feature type="zinc finger region" description="TAZ-type" evidence="18">
    <location>
        <begin position="405"/>
        <end position="500"/>
    </location>
</feature>
<feature type="compositionally biased region" description="Basic and acidic residues" evidence="19">
    <location>
        <begin position="830"/>
        <end position="852"/>
    </location>
</feature>
<evidence type="ECO:0000256" key="19">
    <source>
        <dbReference type="SAM" id="MobiDB-lite"/>
    </source>
</evidence>
<dbReference type="GO" id="GO:0003713">
    <property type="term" value="F:transcription coactivator activity"/>
    <property type="evidence" value="ECO:0007669"/>
    <property type="project" value="TreeGrafter"/>
</dbReference>
<dbReference type="CDD" id="cd15557">
    <property type="entry name" value="PHD_CBP_p300"/>
    <property type="match status" value="2"/>
</dbReference>
<feature type="zinc finger region" description="TAZ-type" evidence="18">
    <location>
        <begin position="3341"/>
        <end position="3422"/>
    </location>
</feature>
<feature type="compositionally biased region" description="Low complexity" evidence="19">
    <location>
        <begin position="1967"/>
        <end position="1982"/>
    </location>
</feature>
<feature type="compositionally biased region" description="Low complexity" evidence="19">
    <location>
        <begin position="1703"/>
        <end position="1713"/>
    </location>
</feature>
<feature type="region of interest" description="Disordered" evidence="19">
    <location>
        <begin position="2515"/>
        <end position="2654"/>
    </location>
</feature>
<feature type="compositionally biased region" description="Polar residues" evidence="19">
    <location>
        <begin position="721"/>
        <end position="769"/>
    </location>
</feature>
<evidence type="ECO:0000256" key="5">
    <source>
        <dbReference type="ARBA" id="ARBA00022723"/>
    </source>
</evidence>
<feature type="domain" description="CBP/p300-type HAT" evidence="23">
    <location>
        <begin position="1110"/>
        <end position="1490"/>
    </location>
</feature>
<evidence type="ECO:0000259" key="20">
    <source>
        <dbReference type="PROSITE" id="PS50014"/>
    </source>
</evidence>
<dbReference type="SUPFAM" id="SSF47370">
    <property type="entry name" value="Bromodomain"/>
    <property type="match status" value="2"/>
</dbReference>
<feature type="domain" description="TAZ-type" evidence="21">
    <location>
        <begin position="1547"/>
        <end position="1628"/>
    </location>
</feature>
<proteinExistence type="predicted"/>
<dbReference type="InterPro" id="IPR003101">
    <property type="entry name" value="KIX_dom"/>
</dbReference>
<evidence type="ECO:0000313" key="24">
    <source>
        <dbReference type="EMBL" id="KAF1761256.1"/>
    </source>
</evidence>
<feature type="compositionally biased region" description="Low complexity" evidence="19">
    <location>
        <begin position="1771"/>
        <end position="1780"/>
    </location>
</feature>
<dbReference type="InterPro" id="IPR035898">
    <property type="entry name" value="TAZ_dom_sf"/>
</dbReference>
<feature type="compositionally biased region" description="Polar residues" evidence="19">
    <location>
        <begin position="3547"/>
        <end position="3557"/>
    </location>
</feature>
<feature type="region of interest" description="Disordered" evidence="19">
    <location>
        <begin position="208"/>
        <end position="262"/>
    </location>
</feature>
<feature type="region of interest" description="Disordered" evidence="19">
    <location>
        <begin position="548"/>
        <end position="592"/>
    </location>
</feature>
<feature type="compositionally biased region" description="Low complexity" evidence="19">
    <location>
        <begin position="3737"/>
        <end position="3746"/>
    </location>
</feature>
<evidence type="ECO:0000256" key="12">
    <source>
        <dbReference type="ARBA" id="ARBA00023159"/>
    </source>
</evidence>
<evidence type="ECO:0000256" key="11">
    <source>
        <dbReference type="ARBA" id="ARBA00023117"/>
    </source>
</evidence>
<feature type="compositionally biased region" description="Low complexity" evidence="19">
    <location>
        <begin position="1943"/>
        <end position="1952"/>
    </location>
</feature>
<feature type="compositionally biased region" description="Basic and acidic residues" evidence="19">
    <location>
        <begin position="2624"/>
        <end position="2646"/>
    </location>
</feature>
<dbReference type="GO" id="GO:0140297">
    <property type="term" value="F:DNA-binding transcription factor binding"/>
    <property type="evidence" value="ECO:0007669"/>
    <property type="project" value="UniProtKB-ARBA"/>
</dbReference>
<keyword evidence="13" id="KW-0804">Transcription</keyword>
<feature type="compositionally biased region" description="Low complexity" evidence="19">
    <location>
        <begin position="556"/>
        <end position="569"/>
    </location>
</feature>
<feature type="region of interest" description="Disordered" evidence="19">
    <location>
        <begin position="721"/>
        <end position="860"/>
    </location>
</feature>
<dbReference type="GO" id="GO:0005667">
    <property type="term" value="C:transcription regulator complex"/>
    <property type="evidence" value="ECO:0007669"/>
    <property type="project" value="TreeGrafter"/>
</dbReference>
<dbReference type="InterPro" id="IPR013083">
    <property type="entry name" value="Znf_RING/FYVE/PHD"/>
</dbReference>
<comment type="caution">
    <text evidence="24">The sequence shown here is derived from an EMBL/GenBank/DDBJ whole genome shotgun (WGS) entry which is preliminary data.</text>
</comment>
<feature type="compositionally biased region" description="Basic residues" evidence="19">
    <location>
        <begin position="1376"/>
        <end position="1397"/>
    </location>
</feature>
<dbReference type="SUPFAM" id="SSF47040">
    <property type="entry name" value="Kix domain of CBP (creb binding protein)"/>
    <property type="match status" value="2"/>
</dbReference>
<evidence type="ECO:0000256" key="10">
    <source>
        <dbReference type="ARBA" id="ARBA00023015"/>
    </source>
</evidence>
<dbReference type="GO" id="GO:0031490">
    <property type="term" value="F:chromatin DNA binding"/>
    <property type="evidence" value="ECO:0007669"/>
    <property type="project" value="TreeGrafter"/>
</dbReference>
<keyword evidence="6" id="KW-0677">Repeat</keyword>
<dbReference type="InterPro" id="IPR018359">
    <property type="entry name" value="Bromodomain_CS"/>
</dbReference>
<feature type="compositionally biased region" description="Polar residues" evidence="19">
    <location>
        <begin position="1753"/>
        <end position="1763"/>
    </location>
</feature>
<dbReference type="SMART" id="SM00291">
    <property type="entry name" value="ZnF_ZZ"/>
    <property type="match status" value="2"/>
</dbReference>
<dbReference type="InterPro" id="IPR031162">
    <property type="entry name" value="CBP_P300_HAT"/>
</dbReference>
<feature type="region of interest" description="Disordered" evidence="19">
    <location>
        <begin position="1657"/>
        <end position="1835"/>
    </location>
</feature>
<dbReference type="PANTHER" id="PTHR13808:SF1">
    <property type="entry name" value="HISTONE ACETYLTRANSFERASE"/>
    <property type="match status" value="1"/>
</dbReference>
<dbReference type="Pfam" id="PF06001">
    <property type="entry name" value="RING_CBP-p300"/>
    <property type="match status" value="2"/>
</dbReference>
<feature type="compositionally biased region" description="Low complexity" evidence="19">
    <location>
        <begin position="2163"/>
        <end position="2186"/>
    </location>
</feature>
<dbReference type="Gene3D" id="1.20.920.10">
    <property type="entry name" value="Bromodomain-like"/>
    <property type="match status" value="2"/>
</dbReference>
<keyword evidence="5 18" id="KW-0479">Metal-binding</keyword>
<dbReference type="SMART" id="SM01250">
    <property type="entry name" value="KAT11"/>
    <property type="match status" value="2"/>
</dbReference>
<feature type="region of interest" description="Disordered" evidence="19">
    <location>
        <begin position="328"/>
        <end position="349"/>
    </location>
</feature>
<dbReference type="GO" id="GO:0008270">
    <property type="term" value="F:zinc ion binding"/>
    <property type="evidence" value="ECO:0007669"/>
    <property type="project" value="UniProtKB-KW"/>
</dbReference>
<keyword evidence="14" id="KW-0539">Nucleus</keyword>
<evidence type="ECO:0000256" key="1">
    <source>
        <dbReference type="ARBA" id="ARBA00004123"/>
    </source>
</evidence>
<feature type="region of interest" description="Disordered" evidence="19">
    <location>
        <begin position="369"/>
        <end position="405"/>
    </location>
</feature>
<dbReference type="PROSITE" id="PS50014">
    <property type="entry name" value="BROMODOMAIN_2"/>
    <property type="match status" value="2"/>
</dbReference>
<sequence>MDEPPSKKSRADSEYDSGLEALNALDSLEPLPTSSKDSELDNPSTSAGGSVGPSGSTPQQHPPSQGTPQPSQSNNGGFNLQPGQPGVQQQQTMGGAANGSVLQELLMNPSQTSNNSPRPPGYPTGQQNAFNRSPMMPNGTPNMMSPPTMGGRVPGPSPGGPQQVPGQPQMRPGQQTMFPPGSEQQMMMGGQGQPFSQMMHRGYPYAQGGPPGTQGIPPQYPGAGRGGPTPGQPMGRGAMMNGTMGRGGPMAAQGRPGMTPNQQQVMQPMMDRQQFMQQQGQYGQHRPDFMQQYGRGPAAGYPPMMHHSQQQMMMDANGRPPTHMMMMTNGHPGMGHGPQSGQLGAQSVAAQHAAQQAAVVAAQHAAAQQQQQQQQREQEAAAAAQRNGAARATTPGSSMLATHQDPEKRKLIQQQLVLLLHAHKCSQREKENRDYAAKNQPLPHAPCTLPHCSTMKDVLTHMTSCNVGRLCPFAHCASSRQIIAHWKNCSREDCPVCKPLKRIQDTPLQFSLPDLANLIGVNGNSNGSAEGEGMSQFGSPAMRTGHITNTLFEGYPGDPFRNGPNRGGPQRPGGSNGEIPNLPPPDMPDCTKEWHHQVTKDLRNHLVGKLVKAIFPEPDPGAMNDNRLKDLIAYARKVEKEMFESANDREEYYHLLAEKIYKIQKELQEKKNSRLNQGAAAHDPYNNIPPSNELAQMLGVEGRNDAHMEGSSIAIAPSQQNQQWGGAPNSNMQQQMPPNGQIPPFNNGSTFPQSGNSTPNIGASSSNASALIHPKTEPMDEQNTDSMGSRPPTAVGLGGSSSSTPAPVMNGTIKKEDDPMDEASNQPPDSAKEAKENAVDNKPKEPQVKREPTPPPTEDTVFTQEDLIKFLLPVWEILDKSEDAFPFRLPVDTKLLNIPDYHEIIKKPMDLETIHKKLHSSQYQNAGQFCDDIWLMLDNAWLYNRKNSKVYKFGIKLSELFVAEMDPVMKVMGYCCAKKLAFTPLSLFCYGAAMCTIAREQQYWVYEQSSTQFNVTVTERYTYCQKCFDNLPPEGISLSENPNDRSNMAPKTAFVEQKNSVIDYEPFERCKYCMRKWHRICALHDKKVYSDGFICECCRTAKKYPKPENKYLASKLPHNKLSSFLEDRVNGFIKKQLQAEAHKYPVIIRTLCVQDKEAEVKPQMKQKYVETNQFPEKFPYRTKAVFAFEIIDGVEVCFFGLHVQEYGSECPAPNARRVYIAYLDSVHFFQPRELRTDVYHEILLGYLDYAKALGYTMAHIWACPPSEGDDYIFHCHPPEQKIPKPKRLQDWYKKMLEKGVQEGSVVEFKDIYKQARDDNLVTPTQLPYFEGDFWPNVIEDCIREASNEEAQRKVKEEDDDGDEADGGLGGNDSGKKKSTKNKKNNLKKSSKMNKKKAGSITGNEVADKLFSQFEKHKEVFFTIRLVSLQDEPAVLANRIVDPDGLMPSDMMDGRDTFLTKAREEHWEFSSLRRAKYSTLCLAYSLHETDSKGMEYSCNKCNGPAAWHCQSCEDFDLCESCKAQTTHHHEMEKIKSILQDNQGDSAAGGTRYESIQRCIASLVHACQCRDANCRRMSCHKMKRVVQHTKMCKKRINGTCPVCKQLIALCCYHAKHCTRDGCTVPFCMNIRQKLAEQKRSQQRRADMMMRRRMEGLQSHVGGGAVAPPTPSTSTNGAPSNAPTPPVNAGPGSSSNVAAKGGGVGQVQMQQQQGSHMGSGGPLSAGIGQGMGSFGGMSGMGGGPSSQNGPLPGLNQPMSSSNQNRFLPNGQGFGQPQVPGGQQNMYPGMQRPGMNHGGLGGGISLPPQQQQQPGQHLGQQQPGCQGMPNMGQNQPFRSNQDMYNMMNMQQQQGQQQPQGPIDPTLQPQITKINARLKAAKTKAERDSVFSDLKKTPHLFHAWLRVHGNNAQYPPGMAQQMQGLPQMQMGQNQQQQPGGMRGNVNFPAGPNGNQPRGPGGQFASMNPGMPQHVQQQQQGWPQQRQQNPGLPPNPMQFNQNRQQQMMMMQQQQSHPSNAGGAGRGGPTPGQPMGRGAMMNGTMGRGGPMAAQGRPGMTPNQQQVMQPMMDRQQFMQQQGQYGQHRPDFMQQYGRGPAAGYPPMMHHSQQQMMMDANGRPPTHMMMMTNGHPGMGHGPQSGQLGAQSVAAQHAAQQAAVVAAQHAAAQQQQQQQQREQEAAAAAQRNGAARATTPGSSMLATHQDPEKRKLIQQQLVLLLHAHKCSQREKENRDYAAKNQPLPHAPCTLPHCSTMKDVLTHMTSCNVGRLCPFAHCASSRQIIAHWKNCSREDCPVCKPLKRIQDTPLQFSLPDLANLIGVNGNSNGSAEGEGMSQFGSPAMRTGHITNTLFEGYPGDPFRNGPNRGGPQRPGGSNGEIPNLPPPDMPDCTKEWHHQVTKDLRNHLVGKLVKAIFPEPDPGAMNDNRLKDLIAYARKVEKEMFESANDREEYYHLLAEKIYKIQKELQEKKNSRLNQGAAAHDPYNNIPPSNELAQMLGVEGRNDAHMEGSSIAIAPSQQNQQWGGAPNSNMQQQMPPNGQIPPFNNGSTFPQSGNSTPNIGASSSNASALIHPKTEPMDEQNTDSMGSRPPTAVGLGGSSSSTPAPVMNGTIKKEDDPMDEASNQPPDSAKEAKENAVDNKPKEPQVKREPTPPPTEDTVFTQEDLIKFLLPVWEILDKSEDAFPFRLPVDTKLLNIPDYHEIIKKPMDLETIHKKLHSSQYQNAGQFCDDIWLMLDNAWLYNRKNSKVYKFGIKLSELFVAEMDPVMKVMGYCCAKKLAFTPLSLFCYGAAMCTIAREQQYWVYEQSSTQFNVTVTERYTYCQKCFDNLPPEGISLSENPNDRSNMAPKTAFVEQKNSVIDYEPFERCKYCMRKWHRICALHDKKVYSDGFICECCRTAKKYPKPENKYLASKLPHNKLSSFLEDRVNGFIKKQLQAEAHKYPVIIRTLCVQDKEAEVKPQMKQKYVETNQFPEKFPYRTKAVFAFEIIDGVEVCFFGLHVQEYGSECPAPNARRVYIAYLDSVHFFQPRELRTDVYHEILLGYLDYAKALGYTMAHIWACPPSEGDDYIFHCHPPEQKIPKPKRLQDWYKKMLEKGVQEGSVVEFKDIYKQARDDNLVTPTQLPYFEGDFWPNVIEDCIREASNEEAQRKVKEEDDDGDEADGGLGGNDSGKKKSTKNKKNNLKKSSKMNKKKAGSITGNEVADKLFSQFEKHKEVFFTIRLVSLQDEPAVLANRIVDPDGLMPSDMMDGRDTFLTKAREEHWEFSSLRRAKYSTLCLAYSLHETDSKGMEYSCNKCNGPAAWHCQSCEDFDLCESCKAQTTHHHEMEKIKSILQDNQGDSAAGGTRYESIQRCIASLVHACQCRDANCRRMSCHKMKRVVQHTKMCKKRINGTCPVCKQLIALCCYHAKHCTRDGCTVPFCMNIRQKLAEQKRSQQRRADMMMRRRMEGLQSHVGGGAVAPPTPSTSTNGAPSNAPTPPVNAGPGSSSNVAAKGGGVGQVQMQQQQGSHMGSGGPLSAGIGQGMGSFGGMSGMGGGPSSQNGPLPGLNQPMSSSNQNRFLPNGQGFGQPQVPGGQQNMYPGMQRPGMNHGGLGGGISLPPQQQQQPGQHLGQQQPGCQGMPNMGQNQPFRSNQDMYNMMNMQQQQGQQQPQGPIDPTLQPQITKINARLKAAKTKAERDSVFSDLKKTPHLFHAWLRVHGNNAQYPPGMAQQMQGLPQMQMGQNQQQQPGGMRGNVNFPAGPNGNQPRGPGGQFASMNPGMPQHVQQQQQGWPQQRQQNPGLPPNPMQFNQNRQQQMMMMQQQQSHPSNAGGQ</sequence>
<dbReference type="CTD" id="9825227"/>
<name>A0A6A5H342_CAERE</name>
<evidence type="ECO:0000259" key="23">
    <source>
        <dbReference type="PROSITE" id="PS51727"/>
    </source>
</evidence>
<dbReference type="GO" id="GO:0004402">
    <property type="term" value="F:histone acetyltransferase activity"/>
    <property type="evidence" value="ECO:0007669"/>
    <property type="project" value="InterPro"/>
</dbReference>
<feature type="domain" description="KIX" evidence="22">
    <location>
        <begin position="589"/>
        <end position="668"/>
    </location>
</feature>
<keyword evidence="12" id="KW-0010">Activator</keyword>
<dbReference type="Pfam" id="PF02172">
    <property type="entry name" value="KIX"/>
    <property type="match status" value="2"/>
</dbReference>
<keyword evidence="4" id="KW-0808">Transferase</keyword>
<keyword evidence="8 18" id="KW-0862">Zinc</keyword>
<feature type="region of interest" description="Disordered" evidence="19">
    <location>
        <begin position="3451"/>
        <end position="3629"/>
    </location>
</feature>
<feature type="compositionally biased region" description="Polar residues" evidence="19">
    <location>
        <begin position="1669"/>
        <end position="1678"/>
    </location>
</feature>
<evidence type="ECO:0000259" key="22">
    <source>
        <dbReference type="PROSITE" id="PS50952"/>
    </source>
</evidence>
<dbReference type="InterPro" id="IPR043145">
    <property type="entry name" value="Znf_ZZ_sf"/>
</dbReference>
<dbReference type="InterPro" id="IPR036427">
    <property type="entry name" value="Bromodomain-like_sf"/>
</dbReference>
<feature type="region of interest" description="Disordered" evidence="19">
    <location>
        <begin position="3142"/>
        <end position="3193"/>
    </location>
</feature>
<dbReference type="InterPro" id="IPR000197">
    <property type="entry name" value="Znf_TAZ"/>
</dbReference>
<dbReference type="InterPro" id="IPR010303">
    <property type="entry name" value="RING_CBP-p300"/>
</dbReference>
<feature type="compositionally biased region" description="Low complexity" evidence="19">
    <location>
        <begin position="1991"/>
        <end position="2008"/>
    </location>
</feature>
<dbReference type="KEGG" id="crq:GCK72_009510"/>
<dbReference type="InterPro" id="IPR056484">
    <property type="entry name" value="PHD_P300"/>
</dbReference>
<evidence type="ECO:0000313" key="25">
    <source>
        <dbReference type="Proteomes" id="UP000483820"/>
    </source>
</evidence>
<feature type="domain" description="Bromo" evidence="20">
    <location>
        <begin position="2673"/>
        <end position="2745"/>
    </location>
</feature>
<evidence type="ECO:0000256" key="18">
    <source>
        <dbReference type="PROSITE-ProRule" id="PRU00203"/>
    </source>
</evidence>
<feature type="compositionally biased region" description="Low complexity" evidence="19">
    <location>
        <begin position="160"/>
        <end position="187"/>
    </location>
</feature>
<feature type="compositionally biased region" description="Polar residues" evidence="19">
    <location>
        <begin position="3463"/>
        <end position="3472"/>
    </location>
</feature>
<dbReference type="Pfam" id="PF00569">
    <property type="entry name" value="ZZ"/>
    <property type="match status" value="2"/>
</dbReference>
<keyword evidence="10" id="KW-0805">Transcription regulation</keyword>
<evidence type="ECO:0000256" key="15">
    <source>
        <dbReference type="ARBA" id="ARBA00023315"/>
    </source>
</evidence>
<feature type="compositionally biased region" description="Polar residues" evidence="19">
    <location>
        <begin position="2515"/>
        <end position="2563"/>
    </location>
</feature>
<dbReference type="Gene3D" id="3.30.60.90">
    <property type="match status" value="2"/>
</dbReference>
<feature type="region of interest" description="Disordered" evidence="19">
    <location>
        <begin position="1348"/>
        <end position="1399"/>
    </location>
</feature>
<feature type="compositionally biased region" description="Low complexity" evidence="19">
    <location>
        <begin position="3785"/>
        <end position="3802"/>
    </location>
</feature>
<evidence type="ECO:0000256" key="7">
    <source>
        <dbReference type="ARBA" id="ARBA00022771"/>
    </source>
</evidence>
<dbReference type="SUPFAM" id="SSF57850">
    <property type="entry name" value="RING/U-box"/>
    <property type="match status" value="2"/>
</dbReference>
<feature type="compositionally biased region" description="Low complexity" evidence="19">
    <location>
        <begin position="3718"/>
        <end position="3728"/>
    </location>
</feature>